<protein>
    <submittedName>
        <fullName evidence="5">Transposase</fullName>
    </submittedName>
</protein>
<evidence type="ECO:0000256" key="1">
    <source>
        <dbReference type="ARBA" id="ARBA00034117"/>
    </source>
</evidence>
<gene>
    <name evidence="5" type="ORF">EBB45_11285</name>
</gene>
<evidence type="ECO:0000313" key="6">
    <source>
        <dbReference type="Proteomes" id="UP000274033"/>
    </source>
</evidence>
<accession>A0A3N9UDU0</accession>
<proteinExistence type="inferred from homology"/>
<dbReference type="Pfam" id="PF04740">
    <property type="entry name" value="LXG"/>
    <property type="match status" value="1"/>
</dbReference>
<evidence type="ECO:0000256" key="3">
    <source>
        <dbReference type="SAM" id="Phobius"/>
    </source>
</evidence>
<dbReference type="OrthoDB" id="2806194at2"/>
<evidence type="ECO:0000313" key="5">
    <source>
        <dbReference type="EMBL" id="RQW74464.1"/>
    </source>
</evidence>
<sequence length="523" mass="56837">MKVLDARNFHEGLSRNMTMLTRLESEMKTIETAIEGLTQLEESLKGQGGNAIRAFYRDCHLPFLQFFYLFKSSFQDVLTQMNAALDSLEPDQSGVIQQSFLESNLEQGLTNAKQATESLTDETNTIMGTVADIVTLPNLDDTGVQNEIQTAKRHRDTTVTDLIAFDSSQTSALAIVESDLNAMNIWIKDLETMITEGLTDVNFPAEHWAQYASTTALQTSLTSRTNQVDEVTGESPEEKPGDVTSADETIMGHKEDIGNVKKFNTAVNGAVESFGMFMAGKNAGLKMELVRDPRSGRNIYRLLASERALHYLRVTPDGKALRELNYKLPKGNQPWKPKHYQQQANNRATLKFATKKPGQSGWSKVGEAALKEHSSLKYWNDQATITEKAKTVGKATLSGAGKSFKDAVDIKGVFTSGVAKGFTKALGPVSAGLNYYSNYHNAVDDGLTGAQAHTRATVDTAIDTAVGGAVQAASVAFFTAAVPVPGVGTAIGVAAGLFINTMLNKKDKKTGESAMNKIKGWFH</sequence>
<dbReference type="AlphaFoldDB" id="A0A3N9UDU0"/>
<comment type="similarity">
    <text evidence="1">In the N-terminal section; belongs to the LXG family.</text>
</comment>
<name>A0A3N9UDU0_9BACI</name>
<dbReference type="InterPro" id="IPR006829">
    <property type="entry name" value="LXG_dom"/>
</dbReference>
<keyword evidence="3" id="KW-1133">Transmembrane helix</keyword>
<dbReference type="Proteomes" id="UP000274033">
    <property type="component" value="Unassembled WGS sequence"/>
</dbReference>
<dbReference type="RefSeq" id="WP_124764736.1">
    <property type="nucleotide sequence ID" value="NZ_JAFBDY010000008.1"/>
</dbReference>
<reference evidence="5 6" key="1">
    <citation type="journal article" date="2013" name="J. Microbiol.">
        <title>Lysinibacillus chungkukjangi sp. nov., isolated from Chungkukjang, Korean fermented soybean food.</title>
        <authorList>
            <person name="Kim S.J."/>
            <person name="Jang Y.H."/>
            <person name="Hamada M."/>
            <person name="Ahn J.H."/>
            <person name="Weon H.Y."/>
            <person name="Suzuki K."/>
            <person name="Whang K.S."/>
            <person name="Kwon S.W."/>
        </authorList>
    </citation>
    <scope>NUCLEOTIDE SEQUENCE [LARGE SCALE GENOMIC DNA]</scope>
    <source>
        <strain evidence="5 6">MCCC 1A12701</strain>
    </source>
</reference>
<feature type="transmembrane region" description="Helical" evidence="3">
    <location>
        <begin position="475"/>
        <end position="499"/>
    </location>
</feature>
<evidence type="ECO:0000259" key="4">
    <source>
        <dbReference type="PROSITE" id="PS51756"/>
    </source>
</evidence>
<keyword evidence="6" id="KW-1185">Reference proteome</keyword>
<dbReference type="EMBL" id="RRCT01000009">
    <property type="protein sequence ID" value="RQW74464.1"/>
    <property type="molecule type" value="Genomic_DNA"/>
</dbReference>
<comment type="caution">
    <text evidence="5">The sequence shown here is derived from an EMBL/GenBank/DDBJ whole genome shotgun (WGS) entry which is preliminary data.</text>
</comment>
<keyword evidence="3" id="KW-0812">Transmembrane</keyword>
<organism evidence="5 6">
    <name type="scientific">Lysinibacillus composti</name>
    <dbReference type="NCBI Taxonomy" id="720633"/>
    <lineage>
        <taxon>Bacteria</taxon>
        <taxon>Bacillati</taxon>
        <taxon>Bacillota</taxon>
        <taxon>Bacilli</taxon>
        <taxon>Bacillales</taxon>
        <taxon>Bacillaceae</taxon>
        <taxon>Lysinibacillus</taxon>
    </lineage>
</organism>
<evidence type="ECO:0000256" key="2">
    <source>
        <dbReference type="SAM" id="MobiDB-lite"/>
    </source>
</evidence>
<feature type="domain" description="LXG" evidence="4">
    <location>
        <begin position="1"/>
        <end position="234"/>
    </location>
</feature>
<feature type="region of interest" description="Disordered" evidence="2">
    <location>
        <begin position="221"/>
        <end position="247"/>
    </location>
</feature>
<dbReference type="PROSITE" id="PS51756">
    <property type="entry name" value="LXG"/>
    <property type="match status" value="1"/>
</dbReference>
<keyword evidence="3" id="KW-0472">Membrane</keyword>